<dbReference type="AlphaFoldDB" id="A0A1G7YJ96"/>
<dbReference type="EMBL" id="FNBE01000017">
    <property type="protein sequence ID" value="SDG96611.1"/>
    <property type="molecule type" value="Genomic_DNA"/>
</dbReference>
<dbReference type="PANTHER" id="PTHR23501">
    <property type="entry name" value="MAJOR FACILITATOR SUPERFAMILY"/>
    <property type="match status" value="1"/>
</dbReference>
<feature type="transmembrane region" description="Helical" evidence="5">
    <location>
        <begin position="420"/>
        <end position="440"/>
    </location>
</feature>
<keyword evidence="2 5" id="KW-0812">Transmembrane</keyword>
<feature type="transmembrane region" description="Helical" evidence="5">
    <location>
        <begin position="360"/>
        <end position="383"/>
    </location>
</feature>
<dbReference type="InterPro" id="IPR005829">
    <property type="entry name" value="Sugar_transporter_CS"/>
</dbReference>
<gene>
    <name evidence="7" type="ORF">SAMN05216377_11774</name>
</gene>
<dbReference type="PROSITE" id="PS00217">
    <property type="entry name" value="SUGAR_TRANSPORT_2"/>
    <property type="match status" value="1"/>
</dbReference>
<evidence type="ECO:0000256" key="4">
    <source>
        <dbReference type="ARBA" id="ARBA00023136"/>
    </source>
</evidence>
<dbReference type="PRINTS" id="PR01036">
    <property type="entry name" value="TCRTETB"/>
</dbReference>
<evidence type="ECO:0000256" key="3">
    <source>
        <dbReference type="ARBA" id="ARBA00022989"/>
    </source>
</evidence>
<feature type="transmembrane region" description="Helical" evidence="5">
    <location>
        <begin position="87"/>
        <end position="112"/>
    </location>
</feature>
<evidence type="ECO:0000256" key="5">
    <source>
        <dbReference type="SAM" id="Phobius"/>
    </source>
</evidence>
<dbReference type="Pfam" id="PF07690">
    <property type="entry name" value="MFS_1"/>
    <property type="match status" value="1"/>
</dbReference>
<keyword evidence="4 5" id="KW-0472">Membrane</keyword>
<evidence type="ECO:0000256" key="1">
    <source>
        <dbReference type="ARBA" id="ARBA00004651"/>
    </source>
</evidence>
<feature type="transmembrane region" description="Helical" evidence="5">
    <location>
        <begin position="118"/>
        <end position="137"/>
    </location>
</feature>
<feature type="transmembrane region" description="Helical" evidence="5">
    <location>
        <begin position="209"/>
        <end position="228"/>
    </location>
</feature>
<feature type="transmembrane region" description="Helical" evidence="5">
    <location>
        <begin position="144"/>
        <end position="166"/>
    </location>
</feature>
<evidence type="ECO:0000313" key="8">
    <source>
        <dbReference type="Proteomes" id="UP000198967"/>
    </source>
</evidence>
<keyword evidence="8" id="KW-1185">Reference proteome</keyword>
<sequence length="445" mass="45141">MHGDTVSVVREDLFGRSRRSVTVGIVLLISLIAFEQMGVGTAMPAVVAELARVEDYAWPFVAFIVTMVVGTVLGGRVSDARGPRPALLAAPAVFGLGLLVAGTAGTFAQLLAGRMLQGLGAGAQAVAVYVLVAQVYAPRSRPAVFALISSAWVLPSLVGPPVAGVVTEHLSWHWVFLGLLPLVAVAALLVLPAVRNLSPPEPTVPRRGVVPAAFAAAVGVAALSWAGSHPDVRGGLVALAAVAVLVPALRRLVPPGTFRARRGIAAVVAGRGLIAGAFFTTTAFLPLLLTAVHGWSLTAAGLPLIAGSLGWSAASAWQGRHPDLPRPMLLRIGMCGIAVGAAGLLLVAPSWGLAWLALPFWLVAGLGMGLGFSSLSFLLLAASTEVGYDSAAAQLTDQLAQATFVGLGGTLLALLAGPAVALSVLLVVLVGLAVVGVAIAPRTAA</sequence>
<feature type="transmembrane region" description="Helical" evidence="5">
    <location>
        <begin position="265"/>
        <end position="289"/>
    </location>
</feature>
<dbReference type="SUPFAM" id="SSF103473">
    <property type="entry name" value="MFS general substrate transporter"/>
    <property type="match status" value="1"/>
</dbReference>
<reference evidence="7 8" key="1">
    <citation type="submission" date="2016-10" db="EMBL/GenBank/DDBJ databases">
        <authorList>
            <person name="de Groot N.N."/>
        </authorList>
    </citation>
    <scope>NUCLEOTIDE SEQUENCE [LARGE SCALE GENOMIC DNA]</scope>
    <source>
        <strain evidence="7 8">CGMCC 4.3143</strain>
    </source>
</reference>
<feature type="transmembrane region" description="Helical" evidence="5">
    <location>
        <begin position="172"/>
        <end position="197"/>
    </location>
</feature>
<name>A0A1G7YJ96_PSEOR</name>
<accession>A0A1G7YJ96</accession>
<feature type="domain" description="Major facilitator superfamily (MFS) profile" evidence="6">
    <location>
        <begin position="21"/>
        <end position="445"/>
    </location>
</feature>
<dbReference type="InterPro" id="IPR020846">
    <property type="entry name" value="MFS_dom"/>
</dbReference>
<dbReference type="STRING" id="366584.SAMN05216377_11774"/>
<feature type="transmembrane region" description="Helical" evidence="5">
    <location>
        <begin position="295"/>
        <end position="317"/>
    </location>
</feature>
<proteinExistence type="predicted"/>
<evidence type="ECO:0000256" key="2">
    <source>
        <dbReference type="ARBA" id="ARBA00022692"/>
    </source>
</evidence>
<feature type="transmembrane region" description="Helical" evidence="5">
    <location>
        <begin position="329"/>
        <end position="348"/>
    </location>
</feature>
<dbReference type="GO" id="GO:0022857">
    <property type="term" value="F:transmembrane transporter activity"/>
    <property type="evidence" value="ECO:0007669"/>
    <property type="project" value="InterPro"/>
</dbReference>
<protein>
    <submittedName>
        <fullName evidence="7">Predicted arabinose efflux permease, MFS family</fullName>
    </submittedName>
</protein>
<comment type="subcellular location">
    <subcellularLocation>
        <location evidence="1">Cell membrane</location>
        <topology evidence="1">Multi-pass membrane protein</topology>
    </subcellularLocation>
</comment>
<dbReference type="Proteomes" id="UP000198967">
    <property type="component" value="Unassembled WGS sequence"/>
</dbReference>
<dbReference type="PANTHER" id="PTHR23501:SF154">
    <property type="entry name" value="MULTIDRUG-EFFLUX TRANSPORTER RV1634-RELATED"/>
    <property type="match status" value="1"/>
</dbReference>
<dbReference type="PROSITE" id="PS50850">
    <property type="entry name" value="MFS"/>
    <property type="match status" value="1"/>
</dbReference>
<feature type="transmembrane region" description="Helical" evidence="5">
    <location>
        <begin position="21"/>
        <end position="44"/>
    </location>
</feature>
<organism evidence="7 8">
    <name type="scientific">Pseudonocardia oroxyli</name>
    <dbReference type="NCBI Taxonomy" id="366584"/>
    <lineage>
        <taxon>Bacteria</taxon>
        <taxon>Bacillati</taxon>
        <taxon>Actinomycetota</taxon>
        <taxon>Actinomycetes</taxon>
        <taxon>Pseudonocardiales</taxon>
        <taxon>Pseudonocardiaceae</taxon>
        <taxon>Pseudonocardia</taxon>
    </lineage>
</organism>
<dbReference type="GO" id="GO:0005886">
    <property type="term" value="C:plasma membrane"/>
    <property type="evidence" value="ECO:0007669"/>
    <property type="project" value="UniProtKB-SubCell"/>
</dbReference>
<dbReference type="InterPro" id="IPR036259">
    <property type="entry name" value="MFS_trans_sf"/>
</dbReference>
<feature type="transmembrane region" description="Helical" evidence="5">
    <location>
        <begin position="234"/>
        <end position="253"/>
    </location>
</feature>
<evidence type="ECO:0000259" key="6">
    <source>
        <dbReference type="PROSITE" id="PS50850"/>
    </source>
</evidence>
<feature type="transmembrane region" description="Helical" evidence="5">
    <location>
        <begin position="56"/>
        <end position="75"/>
    </location>
</feature>
<evidence type="ECO:0000313" key="7">
    <source>
        <dbReference type="EMBL" id="SDG96611.1"/>
    </source>
</evidence>
<keyword evidence="3 5" id="KW-1133">Transmembrane helix</keyword>
<dbReference type="InterPro" id="IPR011701">
    <property type="entry name" value="MFS"/>
</dbReference>
<dbReference type="Gene3D" id="1.20.1250.20">
    <property type="entry name" value="MFS general substrate transporter like domains"/>
    <property type="match status" value="1"/>
</dbReference>